<keyword evidence="3" id="KW-0238">DNA-binding</keyword>
<evidence type="ECO:0000313" key="8">
    <source>
        <dbReference type="EMBL" id="EFN52052.1"/>
    </source>
</evidence>
<proteinExistence type="predicted"/>
<feature type="domain" description="AP2/ERF" evidence="7">
    <location>
        <begin position="43"/>
        <end position="104"/>
    </location>
</feature>
<dbReference type="InParanoid" id="E1ZPW7"/>
<dbReference type="SUPFAM" id="SSF54171">
    <property type="entry name" value="DNA-binding domain"/>
    <property type="match status" value="1"/>
</dbReference>
<organism evidence="9">
    <name type="scientific">Chlorella variabilis</name>
    <name type="common">Green alga</name>
    <dbReference type="NCBI Taxonomy" id="554065"/>
    <lineage>
        <taxon>Eukaryota</taxon>
        <taxon>Viridiplantae</taxon>
        <taxon>Chlorophyta</taxon>
        <taxon>core chlorophytes</taxon>
        <taxon>Trebouxiophyceae</taxon>
        <taxon>Chlorellales</taxon>
        <taxon>Chlorellaceae</taxon>
        <taxon>Chlorella clade</taxon>
        <taxon>Chlorella</taxon>
    </lineage>
</organism>
<evidence type="ECO:0000256" key="3">
    <source>
        <dbReference type="ARBA" id="ARBA00023125"/>
    </source>
</evidence>
<evidence type="ECO:0000256" key="4">
    <source>
        <dbReference type="ARBA" id="ARBA00023163"/>
    </source>
</evidence>
<accession>E1ZPW7</accession>
<dbReference type="GO" id="GO:0005634">
    <property type="term" value="C:nucleus"/>
    <property type="evidence" value="ECO:0007669"/>
    <property type="project" value="UniProtKB-SubCell"/>
</dbReference>
<dbReference type="RefSeq" id="XP_005844154.1">
    <property type="nucleotide sequence ID" value="XM_005844092.1"/>
</dbReference>
<dbReference type="InterPro" id="IPR036955">
    <property type="entry name" value="AP2/ERF_dom_sf"/>
</dbReference>
<dbReference type="GO" id="GO:0003677">
    <property type="term" value="F:DNA binding"/>
    <property type="evidence" value="ECO:0007669"/>
    <property type="project" value="UniProtKB-KW"/>
</dbReference>
<feature type="region of interest" description="Disordered" evidence="6">
    <location>
        <begin position="13"/>
        <end position="45"/>
    </location>
</feature>
<dbReference type="GO" id="GO:0003700">
    <property type="term" value="F:DNA-binding transcription factor activity"/>
    <property type="evidence" value="ECO:0007669"/>
    <property type="project" value="InterPro"/>
</dbReference>
<feature type="region of interest" description="Disordered" evidence="6">
    <location>
        <begin position="149"/>
        <end position="202"/>
    </location>
</feature>
<dbReference type="AlphaFoldDB" id="E1ZPW7"/>
<reference evidence="8 9" key="1">
    <citation type="journal article" date="2010" name="Plant Cell">
        <title>The Chlorella variabilis NC64A genome reveals adaptation to photosymbiosis, coevolution with viruses, and cryptic sex.</title>
        <authorList>
            <person name="Blanc G."/>
            <person name="Duncan G."/>
            <person name="Agarkova I."/>
            <person name="Borodovsky M."/>
            <person name="Gurnon J."/>
            <person name="Kuo A."/>
            <person name="Lindquist E."/>
            <person name="Lucas S."/>
            <person name="Pangilinan J."/>
            <person name="Polle J."/>
            <person name="Salamov A."/>
            <person name="Terry A."/>
            <person name="Yamada T."/>
            <person name="Dunigan D.D."/>
            <person name="Grigoriev I.V."/>
            <person name="Claverie J.M."/>
            <person name="Van Etten J.L."/>
        </authorList>
    </citation>
    <scope>NUCLEOTIDE SEQUENCE [LARGE SCALE GENOMIC DNA]</scope>
    <source>
        <strain evidence="8 9">NC64A</strain>
    </source>
</reference>
<dbReference type="InterPro" id="IPR001471">
    <property type="entry name" value="AP2/ERF_dom"/>
</dbReference>
<feature type="region of interest" description="Disordered" evidence="6">
    <location>
        <begin position="266"/>
        <end position="288"/>
    </location>
</feature>
<dbReference type="eggNOG" id="ENOG502SGS2">
    <property type="taxonomic scope" value="Eukaryota"/>
</dbReference>
<evidence type="ECO:0000256" key="5">
    <source>
        <dbReference type="ARBA" id="ARBA00023242"/>
    </source>
</evidence>
<dbReference type="OrthoDB" id="207175at2759"/>
<dbReference type="SMART" id="SM00380">
    <property type="entry name" value="AP2"/>
    <property type="match status" value="1"/>
</dbReference>
<evidence type="ECO:0000313" key="9">
    <source>
        <dbReference type="Proteomes" id="UP000008141"/>
    </source>
</evidence>
<comment type="subcellular location">
    <subcellularLocation>
        <location evidence="1">Nucleus</location>
    </subcellularLocation>
</comment>
<evidence type="ECO:0000256" key="6">
    <source>
        <dbReference type="SAM" id="MobiDB-lite"/>
    </source>
</evidence>
<gene>
    <name evidence="8" type="ORF">CHLNCDRAFT_139265</name>
</gene>
<name>E1ZPW7_CHLVA</name>
<keyword evidence="9" id="KW-1185">Reference proteome</keyword>
<evidence type="ECO:0000256" key="2">
    <source>
        <dbReference type="ARBA" id="ARBA00023015"/>
    </source>
</evidence>
<keyword evidence="2" id="KW-0805">Transcription regulation</keyword>
<dbReference type="PANTHER" id="PTHR32467:SF213">
    <property type="entry name" value="OS03G0770700 PROTEIN"/>
    <property type="match status" value="1"/>
</dbReference>
<dbReference type="KEGG" id="cvr:CHLNCDRAFT_139265"/>
<dbReference type="EMBL" id="GL433858">
    <property type="protein sequence ID" value="EFN52052.1"/>
    <property type="molecule type" value="Genomic_DNA"/>
</dbReference>
<dbReference type="Proteomes" id="UP000008141">
    <property type="component" value="Unassembled WGS sequence"/>
</dbReference>
<dbReference type="PANTHER" id="PTHR32467">
    <property type="entry name" value="AP2-LIKE ETHYLENE-RESPONSIVE TRANSCRIPTION FACTOR"/>
    <property type="match status" value="1"/>
</dbReference>
<dbReference type="Gene3D" id="3.30.730.10">
    <property type="entry name" value="AP2/ERF domain"/>
    <property type="match status" value="1"/>
</dbReference>
<dbReference type="PROSITE" id="PS51032">
    <property type="entry name" value="AP2_ERF"/>
    <property type="match status" value="1"/>
</dbReference>
<dbReference type="CDD" id="cd00018">
    <property type="entry name" value="AP2"/>
    <property type="match status" value="1"/>
</dbReference>
<dbReference type="STRING" id="554065.E1ZPW7"/>
<keyword evidence="4" id="KW-0804">Transcription</keyword>
<keyword evidence="5" id="KW-0539">Nucleus</keyword>
<evidence type="ECO:0000256" key="1">
    <source>
        <dbReference type="ARBA" id="ARBA00004123"/>
    </source>
</evidence>
<protein>
    <recommendedName>
        <fullName evidence="7">AP2/ERF domain-containing protein</fullName>
    </recommendedName>
</protein>
<dbReference type="GeneID" id="17351513"/>
<sequence>MEQGVDRIAAAAAGAAADAAADDTAATQKSKKRRSGPKSKTSPYVGVTQYKRTGHWEAHVWIQNPRGKGYQRHLGSYATADVAARVYDRAVLKLRGKGAELNFPLADYEADAFMQEHVGTDRIKFLDLLRARFSLQVVRAPRSVQRVTVHEHPIPVEPLHGSQHRRSTPAAAAASVQREQDRDQSAVHASLHSPAGRGKGLVRPSLSLEASEEQLLITTAPMTNSQMQLLLPGPPGSLLAGGGGANSAGITPCSSPDRALSALPQLSLEMPPPPKLRRTSADGEAGGPGGSNVLASAVLHPSLAGGGTFMFGAGFGGGYGYGVPNPLLLPGLALHQQVQASQMAAQAAAVGTIPATPANTSAAALPALFAPSPTALGSYRPPGLRLPTLTVDNLLPDWMALLGPQ</sequence>
<dbReference type="SMR" id="E1ZPW7"/>
<evidence type="ECO:0000259" key="7">
    <source>
        <dbReference type="PROSITE" id="PS51032"/>
    </source>
</evidence>
<feature type="compositionally biased region" description="Low complexity" evidence="6">
    <location>
        <begin position="13"/>
        <end position="27"/>
    </location>
</feature>
<dbReference type="InterPro" id="IPR016177">
    <property type="entry name" value="DNA-bd_dom_sf"/>
</dbReference>